<sequence length="566" mass="65130">EVASPSYRLPISIPTSSHHASTMNCSLRSARRLSTVSNDSARLAISISELRSRIDKDLLRKCSPSDCHRLLREEWWLATFLLCYNNDVDVSLAVVTQCLKWRYNFQVEYIGLLSIKHLLDRKMMYIHGFDVERNPILWIRMREHTNGDRDTEKAFIFWIERHYMESRGAPISILIDMMGTTLVNLDYDLFKFILHSLKYYYPNCAQDLLVFESPSMLSASWKIIRTWIDLGHPQLTLVNRESIDQFIHPRFVPSHMGGEDPWEFTMEEIARCIPSRALNEEIIYENGMDKDEKMGAFPNKRSVKFESEDEETTRRTPLMIGAPTVRKPSKGPSSRRSMLPSSLRPLADRRVHAPSTDWGIDRFLSVCPRDELSLARLDESSNDLVDIVAVRNTSDRHLLFKIKTTSPEKFRVRPSGGRVAPGATEIVRVYLQNEYRSTGSREKFLLMALQHDSTNIEEFGELWNNTPQEWKAEHKLRCKIIDDDSSSNGSTPKERRREMGGGGSEMESIRQDLSTLSSNQKILGIVVVFLLLLQFMCILNERSNNASLRLAIETLANANKNTHEDI</sequence>
<accession>A0AAV5TBH4</accession>
<dbReference type="Pfam" id="PF00635">
    <property type="entry name" value="Motile_Sperm"/>
    <property type="match status" value="1"/>
</dbReference>
<dbReference type="Gene3D" id="3.40.525.10">
    <property type="entry name" value="CRAL-TRIO lipid binding domain"/>
    <property type="match status" value="1"/>
</dbReference>
<dbReference type="InterPro" id="IPR001251">
    <property type="entry name" value="CRAL-TRIO_dom"/>
</dbReference>
<dbReference type="GO" id="GO:0140284">
    <property type="term" value="C:endoplasmic reticulum-endosome membrane contact site"/>
    <property type="evidence" value="ECO:0007669"/>
    <property type="project" value="TreeGrafter"/>
</dbReference>
<evidence type="ECO:0000259" key="4">
    <source>
        <dbReference type="PROSITE" id="PS50202"/>
    </source>
</evidence>
<reference evidence="5" key="1">
    <citation type="submission" date="2023-10" db="EMBL/GenBank/DDBJ databases">
        <title>Genome assembly of Pristionchus species.</title>
        <authorList>
            <person name="Yoshida K."/>
            <person name="Sommer R.J."/>
        </authorList>
    </citation>
    <scope>NUCLEOTIDE SEQUENCE</scope>
    <source>
        <strain evidence="5">RS0144</strain>
    </source>
</reference>
<protein>
    <recommendedName>
        <fullName evidence="7">Major sperm protein</fullName>
    </recommendedName>
</protein>
<dbReference type="PROSITE" id="PS50202">
    <property type="entry name" value="MSP"/>
    <property type="match status" value="1"/>
</dbReference>
<comment type="caution">
    <text evidence="5">The sequence shown here is derived from an EMBL/GenBank/DDBJ whole genome shotgun (WGS) entry which is preliminary data.</text>
</comment>
<dbReference type="SUPFAM" id="SSF52087">
    <property type="entry name" value="CRAL/TRIO domain"/>
    <property type="match status" value="1"/>
</dbReference>
<dbReference type="AlphaFoldDB" id="A0AAV5TBH4"/>
<dbReference type="InterPro" id="IPR013783">
    <property type="entry name" value="Ig-like_fold"/>
</dbReference>
<dbReference type="PANTHER" id="PTHR46384">
    <property type="entry name" value="MOTILE SPERM DOMAIN-CONTAINING PROTEIN 2"/>
    <property type="match status" value="1"/>
</dbReference>
<feature type="transmembrane region" description="Helical" evidence="2">
    <location>
        <begin position="522"/>
        <end position="539"/>
    </location>
</feature>
<dbReference type="InterPro" id="IPR000535">
    <property type="entry name" value="MSP_dom"/>
</dbReference>
<keyword evidence="6" id="KW-1185">Reference proteome</keyword>
<feature type="region of interest" description="Disordered" evidence="1">
    <location>
        <begin position="322"/>
        <end position="344"/>
    </location>
</feature>
<dbReference type="Pfam" id="PF00650">
    <property type="entry name" value="CRAL_TRIO"/>
    <property type="match status" value="1"/>
</dbReference>
<dbReference type="CDD" id="cd00170">
    <property type="entry name" value="SEC14"/>
    <property type="match status" value="1"/>
</dbReference>
<name>A0AAV5TBH4_9BILA</name>
<evidence type="ECO:0000259" key="3">
    <source>
        <dbReference type="PROSITE" id="PS50191"/>
    </source>
</evidence>
<proteinExistence type="predicted"/>
<feature type="non-terminal residue" evidence="5">
    <location>
        <position position="1"/>
    </location>
</feature>
<organism evidence="5 6">
    <name type="scientific">Pristionchus entomophagus</name>
    <dbReference type="NCBI Taxonomy" id="358040"/>
    <lineage>
        <taxon>Eukaryota</taxon>
        <taxon>Metazoa</taxon>
        <taxon>Ecdysozoa</taxon>
        <taxon>Nematoda</taxon>
        <taxon>Chromadorea</taxon>
        <taxon>Rhabditida</taxon>
        <taxon>Rhabditina</taxon>
        <taxon>Diplogasteromorpha</taxon>
        <taxon>Diplogasteroidea</taxon>
        <taxon>Neodiplogasteridae</taxon>
        <taxon>Pristionchus</taxon>
    </lineage>
</organism>
<dbReference type="Proteomes" id="UP001432027">
    <property type="component" value="Unassembled WGS sequence"/>
</dbReference>
<evidence type="ECO:0000313" key="6">
    <source>
        <dbReference type="Proteomes" id="UP001432027"/>
    </source>
</evidence>
<evidence type="ECO:0000313" key="5">
    <source>
        <dbReference type="EMBL" id="GMS88986.1"/>
    </source>
</evidence>
<dbReference type="PANTHER" id="PTHR46384:SF1">
    <property type="entry name" value="MOTILE SPERM DOMAIN-CONTAINING PROTEIN 2"/>
    <property type="match status" value="1"/>
</dbReference>
<dbReference type="EMBL" id="BTSX01000003">
    <property type="protein sequence ID" value="GMS88986.1"/>
    <property type="molecule type" value="Genomic_DNA"/>
</dbReference>
<evidence type="ECO:0008006" key="7">
    <source>
        <dbReference type="Google" id="ProtNLM"/>
    </source>
</evidence>
<dbReference type="GO" id="GO:0012505">
    <property type="term" value="C:endomembrane system"/>
    <property type="evidence" value="ECO:0007669"/>
    <property type="project" value="TreeGrafter"/>
</dbReference>
<dbReference type="InterPro" id="IPR008962">
    <property type="entry name" value="PapD-like_sf"/>
</dbReference>
<evidence type="ECO:0000256" key="2">
    <source>
        <dbReference type="SAM" id="Phobius"/>
    </source>
</evidence>
<feature type="domain" description="CRAL-TRIO" evidence="3">
    <location>
        <begin position="114"/>
        <end position="264"/>
    </location>
</feature>
<feature type="domain" description="MSP" evidence="4">
    <location>
        <begin position="363"/>
        <end position="481"/>
    </location>
</feature>
<evidence type="ECO:0000256" key="1">
    <source>
        <dbReference type="SAM" id="MobiDB-lite"/>
    </source>
</evidence>
<feature type="region of interest" description="Disordered" evidence="1">
    <location>
        <begin position="481"/>
        <end position="510"/>
    </location>
</feature>
<keyword evidence="2" id="KW-1133">Transmembrane helix</keyword>
<dbReference type="PROSITE" id="PS50191">
    <property type="entry name" value="CRAL_TRIO"/>
    <property type="match status" value="1"/>
</dbReference>
<dbReference type="Gene3D" id="2.60.40.10">
    <property type="entry name" value="Immunoglobulins"/>
    <property type="match status" value="1"/>
</dbReference>
<dbReference type="SUPFAM" id="SSF49354">
    <property type="entry name" value="PapD-like"/>
    <property type="match status" value="1"/>
</dbReference>
<keyword evidence="2" id="KW-0472">Membrane</keyword>
<gene>
    <name evidence="5" type="ORF">PENTCL1PPCAC_11161</name>
</gene>
<dbReference type="InterPro" id="IPR053012">
    <property type="entry name" value="ER-organelle_contact"/>
</dbReference>
<keyword evidence="2" id="KW-0812">Transmembrane</keyword>
<feature type="compositionally biased region" description="Low complexity" evidence="1">
    <location>
        <begin position="330"/>
        <end position="344"/>
    </location>
</feature>
<dbReference type="InterPro" id="IPR036865">
    <property type="entry name" value="CRAL-TRIO_dom_sf"/>
</dbReference>